<sequence>MTALDALPERYRVILCDIWGVIHDGVRLYPGSADRLRQWREEGRKVILITNARGRRRRWSSSSTGSDFRATHGTAYRRAEKRGLRPLLPKDPGRVYWYRGRSRDPRRARCVDR</sequence>
<name>A0ABX6T1E5_9SPHN</name>
<dbReference type="EMBL" id="CP060780">
    <property type="protein sequence ID" value="QNP42732.1"/>
    <property type="molecule type" value="Genomic_DNA"/>
</dbReference>
<protein>
    <recommendedName>
        <fullName evidence="3">TIGR01459 family HAD-type hydrolase</fullName>
    </recommendedName>
</protein>
<gene>
    <name evidence="1" type="ORF">H9L15_11475</name>
</gene>
<dbReference type="InterPro" id="IPR036412">
    <property type="entry name" value="HAD-like_sf"/>
</dbReference>
<proteinExistence type="predicted"/>
<dbReference type="Pfam" id="PF13344">
    <property type="entry name" value="Hydrolase_6"/>
    <property type="match status" value="1"/>
</dbReference>
<dbReference type="Gene3D" id="3.40.50.1000">
    <property type="entry name" value="HAD superfamily/HAD-like"/>
    <property type="match status" value="1"/>
</dbReference>
<dbReference type="InterPro" id="IPR023214">
    <property type="entry name" value="HAD_sf"/>
</dbReference>
<dbReference type="InterPro" id="IPR006357">
    <property type="entry name" value="HAD-SF_hydro_IIA"/>
</dbReference>
<organism evidence="1 2">
    <name type="scientific">Sphingomonas daechungensis</name>
    <dbReference type="NCBI Taxonomy" id="1176646"/>
    <lineage>
        <taxon>Bacteria</taxon>
        <taxon>Pseudomonadati</taxon>
        <taxon>Pseudomonadota</taxon>
        <taxon>Alphaproteobacteria</taxon>
        <taxon>Sphingomonadales</taxon>
        <taxon>Sphingomonadaceae</taxon>
        <taxon>Sphingomonas</taxon>
    </lineage>
</organism>
<keyword evidence="2" id="KW-1185">Reference proteome</keyword>
<evidence type="ECO:0000313" key="2">
    <source>
        <dbReference type="Proteomes" id="UP000516134"/>
    </source>
</evidence>
<dbReference type="Proteomes" id="UP000516134">
    <property type="component" value="Chromosome"/>
</dbReference>
<reference evidence="1 2" key="1">
    <citation type="submission" date="2020-08" db="EMBL/GenBank/DDBJ databases">
        <title>Genome sequence of Sphingomonas daechungensis KACC 18115T.</title>
        <authorList>
            <person name="Hyun D.-W."/>
            <person name="Bae J.-W."/>
        </authorList>
    </citation>
    <scope>NUCLEOTIDE SEQUENCE [LARGE SCALE GENOMIC DNA]</scope>
    <source>
        <strain evidence="1 2">KACC 18115</strain>
    </source>
</reference>
<evidence type="ECO:0000313" key="1">
    <source>
        <dbReference type="EMBL" id="QNP42732.1"/>
    </source>
</evidence>
<evidence type="ECO:0008006" key="3">
    <source>
        <dbReference type="Google" id="ProtNLM"/>
    </source>
</evidence>
<dbReference type="SUPFAM" id="SSF56784">
    <property type="entry name" value="HAD-like"/>
    <property type="match status" value="1"/>
</dbReference>
<accession>A0ABX6T1E5</accession>